<dbReference type="GO" id="GO:0005524">
    <property type="term" value="F:ATP binding"/>
    <property type="evidence" value="ECO:0007669"/>
    <property type="project" value="UniProtKB-KW"/>
</dbReference>
<keyword evidence="10" id="KW-1185">Reference proteome</keyword>
<protein>
    <recommendedName>
        <fullName evidence="3">lipoate--protein ligase</fullName>
        <ecNumber evidence="3">6.3.1.20</ecNumber>
    </recommendedName>
</protein>
<evidence type="ECO:0000256" key="4">
    <source>
        <dbReference type="ARBA" id="ARBA00022598"/>
    </source>
</evidence>
<dbReference type="PANTHER" id="PTHR12561">
    <property type="entry name" value="LIPOATE-PROTEIN LIGASE"/>
    <property type="match status" value="1"/>
</dbReference>
<comment type="caution">
    <text evidence="9">The sequence shown here is derived from an EMBL/GenBank/DDBJ whole genome shotgun (WGS) entry which is preliminary data.</text>
</comment>
<evidence type="ECO:0000313" key="10">
    <source>
        <dbReference type="Proteomes" id="UP000051015"/>
    </source>
</evidence>
<keyword evidence="5" id="KW-0547">Nucleotide-binding</keyword>
<evidence type="ECO:0000256" key="5">
    <source>
        <dbReference type="ARBA" id="ARBA00022741"/>
    </source>
</evidence>
<keyword evidence="4 9" id="KW-0436">Ligase</keyword>
<comment type="pathway">
    <text evidence="1">Protein modification; protein lipoylation via exogenous pathway; protein N(6)-(lipoyl)lysine from lipoate: step 2/2.</text>
</comment>
<dbReference type="STRING" id="1423725.FC19_GL002213"/>
<evidence type="ECO:0000313" key="9">
    <source>
        <dbReference type="EMBL" id="KRM95119.1"/>
    </source>
</evidence>
<dbReference type="GO" id="GO:0017118">
    <property type="term" value="F:lipoyltransferase activity"/>
    <property type="evidence" value="ECO:0007669"/>
    <property type="project" value="TreeGrafter"/>
</dbReference>
<dbReference type="UniPathway" id="UPA00537">
    <property type="reaction ID" value="UER00594"/>
</dbReference>
<dbReference type="EMBL" id="AYZD01000033">
    <property type="protein sequence ID" value="KRM95119.1"/>
    <property type="molecule type" value="Genomic_DNA"/>
</dbReference>
<evidence type="ECO:0000259" key="8">
    <source>
        <dbReference type="PROSITE" id="PS51733"/>
    </source>
</evidence>
<dbReference type="InterPro" id="IPR004143">
    <property type="entry name" value="BPL_LPL_catalytic"/>
</dbReference>
<evidence type="ECO:0000256" key="2">
    <source>
        <dbReference type="ARBA" id="ARBA00005124"/>
    </source>
</evidence>
<evidence type="ECO:0000256" key="7">
    <source>
        <dbReference type="ARBA" id="ARBA00048037"/>
    </source>
</evidence>
<organism evidence="9 10">
    <name type="scientific">Liquorilactobacillus aquaticus DSM 21051</name>
    <dbReference type="NCBI Taxonomy" id="1423725"/>
    <lineage>
        <taxon>Bacteria</taxon>
        <taxon>Bacillati</taxon>
        <taxon>Bacillota</taxon>
        <taxon>Bacilli</taxon>
        <taxon>Lactobacillales</taxon>
        <taxon>Lactobacillaceae</taxon>
        <taxon>Liquorilactobacillus</taxon>
    </lineage>
</organism>
<gene>
    <name evidence="9" type="ORF">FC19_GL002213</name>
</gene>
<dbReference type="InterPro" id="IPR045864">
    <property type="entry name" value="aa-tRNA-synth_II/BPL/LPL"/>
</dbReference>
<dbReference type="CDD" id="cd16443">
    <property type="entry name" value="LplA"/>
    <property type="match status" value="1"/>
</dbReference>
<keyword evidence="6" id="KW-0067">ATP-binding</keyword>
<name>A0A0R2CTM1_9LACO</name>
<feature type="domain" description="BPL/LPL catalytic" evidence="8">
    <location>
        <begin position="5"/>
        <end position="180"/>
    </location>
</feature>
<dbReference type="Gene3D" id="3.30.390.50">
    <property type="entry name" value="CO dehydrogenase flavoprotein, C-terminal domain"/>
    <property type="match status" value="1"/>
</dbReference>
<dbReference type="EC" id="6.3.1.20" evidence="3"/>
<reference evidence="9 10" key="1">
    <citation type="journal article" date="2015" name="Genome Announc.">
        <title>Expanding the biotechnology potential of lactobacilli through comparative genomics of 213 strains and associated genera.</title>
        <authorList>
            <person name="Sun Z."/>
            <person name="Harris H.M."/>
            <person name="McCann A."/>
            <person name="Guo C."/>
            <person name="Argimon S."/>
            <person name="Zhang W."/>
            <person name="Yang X."/>
            <person name="Jeffery I.B."/>
            <person name="Cooney J.C."/>
            <person name="Kagawa T.F."/>
            <person name="Liu W."/>
            <person name="Song Y."/>
            <person name="Salvetti E."/>
            <person name="Wrobel A."/>
            <person name="Rasinkangas P."/>
            <person name="Parkhill J."/>
            <person name="Rea M.C."/>
            <person name="O'Sullivan O."/>
            <person name="Ritari J."/>
            <person name="Douillard F.P."/>
            <person name="Paul Ross R."/>
            <person name="Yang R."/>
            <person name="Briner A.E."/>
            <person name="Felis G.E."/>
            <person name="de Vos W.M."/>
            <person name="Barrangou R."/>
            <person name="Klaenhammer T.R."/>
            <person name="Caufield P.W."/>
            <person name="Cui Y."/>
            <person name="Zhang H."/>
            <person name="O'Toole P.W."/>
        </authorList>
    </citation>
    <scope>NUCLEOTIDE SEQUENCE [LARGE SCALE GENOMIC DNA]</scope>
    <source>
        <strain evidence="9 10">DSM 21051</strain>
    </source>
</reference>
<dbReference type="AlphaFoldDB" id="A0A0R2CTM1"/>
<dbReference type="Pfam" id="PF21948">
    <property type="entry name" value="LplA-B_cat"/>
    <property type="match status" value="1"/>
</dbReference>
<accession>A0A0R2CTM1</accession>
<proteinExistence type="predicted"/>
<evidence type="ECO:0000256" key="6">
    <source>
        <dbReference type="ARBA" id="ARBA00022840"/>
    </source>
</evidence>
<dbReference type="SUPFAM" id="SSF82649">
    <property type="entry name" value="SufE/NifU"/>
    <property type="match status" value="1"/>
</dbReference>
<dbReference type="Proteomes" id="UP000051015">
    <property type="component" value="Unassembled WGS sequence"/>
</dbReference>
<dbReference type="PROSITE" id="PS51733">
    <property type="entry name" value="BPL_LPL_CATALYTIC"/>
    <property type="match status" value="1"/>
</dbReference>
<sequence>MTEKKFTDPIFMIWSTKPTVMLGKYQDVSTEVDLTYIQNHDIQLVRRCSGGGTIYTDNGCCQFSLVQPTNKKIIDFSDGIHIIATALKETGFHITPDSRNDLIDDVGFKVSGNAQYLLNDYRLHHGSLLFDPDQVFMNNALRSDPVKLKAKGISSTRQRTGNLKRQQPTWSPSKFKKELNAAVLNNVPHKIYHLCSKDKERINDIAEQRFCSGNLLSSSEKLSFLKKRYIKGAGLVQLKFEVKENKLRHVRINGDFFSELDPQKFSNILDGTPFTPSAIHQIIEKALQPTPIVGITAGELVDLIFKKNCPHTRH</sequence>
<dbReference type="GO" id="GO:0005737">
    <property type="term" value="C:cytoplasm"/>
    <property type="evidence" value="ECO:0007669"/>
    <property type="project" value="TreeGrafter"/>
</dbReference>
<comment type="catalytic activity">
    <reaction evidence="7">
        <text>L-lysyl-[lipoyl-carrier protein] + (R)-lipoate + ATP = N(6)-[(R)-lipoyl]-L-lysyl-[lipoyl-carrier protein] + AMP + diphosphate + H(+)</text>
        <dbReference type="Rhea" id="RHEA:49288"/>
        <dbReference type="Rhea" id="RHEA-COMP:10500"/>
        <dbReference type="Rhea" id="RHEA-COMP:10502"/>
        <dbReference type="ChEBI" id="CHEBI:15378"/>
        <dbReference type="ChEBI" id="CHEBI:29969"/>
        <dbReference type="ChEBI" id="CHEBI:30616"/>
        <dbReference type="ChEBI" id="CHEBI:33019"/>
        <dbReference type="ChEBI" id="CHEBI:83088"/>
        <dbReference type="ChEBI" id="CHEBI:83099"/>
        <dbReference type="ChEBI" id="CHEBI:456215"/>
        <dbReference type="EC" id="6.3.1.20"/>
    </reaction>
</comment>
<dbReference type="Gene3D" id="3.30.930.10">
    <property type="entry name" value="Bira Bifunctional Protein, Domain 2"/>
    <property type="match status" value="1"/>
</dbReference>
<dbReference type="GO" id="GO:0016979">
    <property type="term" value="F:lipoate-protein ligase activity"/>
    <property type="evidence" value="ECO:0007669"/>
    <property type="project" value="UniProtKB-EC"/>
</dbReference>
<comment type="pathway">
    <text evidence="2">Protein modification; protein lipoylation via exogenous pathway; protein N(6)-(lipoyl)lysine from lipoate: step 1/2.</text>
</comment>
<dbReference type="InterPro" id="IPR004562">
    <property type="entry name" value="LipoylTrfase_LipoateP_Ligase"/>
</dbReference>
<evidence type="ECO:0000256" key="1">
    <source>
        <dbReference type="ARBA" id="ARBA00005085"/>
    </source>
</evidence>
<dbReference type="Pfam" id="PF10437">
    <property type="entry name" value="Lip_prot_lig_C"/>
    <property type="match status" value="1"/>
</dbReference>
<dbReference type="SUPFAM" id="SSF55681">
    <property type="entry name" value="Class II aaRS and biotin synthetases"/>
    <property type="match status" value="1"/>
</dbReference>
<dbReference type="GO" id="GO:0009249">
    <property type="term" value="P:protein lipoylation"/>
    <property type="evidence" value="ECO:0007669"/>
    <property type="project" value="InterPro"/>
</dbReference>
<dbReference type="PANTHER" id="PTHR12561:SF3">
    <property type="entry name" value="LIPOYLTRANSFERASE 1, MITOCHONDRIAL"/>
    <property type="match status" value="1"/>
</dbReference>
<dbReference type="InterPro" id="IPR019491">
    <property type="entry name" value="Lipoate_protein_ligase_C"/>
</dbReference>
<dbReference type="PATRIC" id="fig|1423725.3.peg.2278"/>
<evidence type="ECO:0000256" key="3">
    <source>
        <dbReference type="ARBA" id="ARBA00012367"/>
    </source>
</evidence>